<feature type="region of interest" description="Disordered" evidence="1">
    <location>
        <begin position="290"/>
        <end position="310"/>
    </location>
</feature>
<gene>
    <name evidence="2" type="ORF">SteCoe_4819</name>
</gene>
<feature type="compositionally biased region" description="Low complexity" evidence="1">
    <location>
        <begin position="292"/>
        <end position="305"/>
    </location>
</feature>
<comment type="caution">
    <text evidence="2">The sequence shown here is derived from an EMBL/GenBank/DDBJ whole genome shotgun (WGS) entry which is preliminary data.</text>
</comment>
<keyword evidence="3" id="KW-1185">Reference proteome</keyword>
<name>A0A1R2CTY3_9CILI</name>
<reference evidence="2 3" key="1">
    <citation type="submission" date="2016-11" db="EMBL/GenBank/DDBJ databases">
        <title>The macronuclear genome of Stentor coeruleus: a giant cell with tiny introns.</title>
        <authorList>
            <person name="Slabodnick M."/>
            <person name="Ruby J.G."/>
            <person name="Reiff S.B."/>
            <person name="Swart E.C."/>
            <person name="Gosai S."/>
            <person name="Prabakaran S."/>
            <person name="Witkowska E."/>
            <person name="Larue G.E."/>
            <person name="Fisher S."/>
            <person name="Freeman R.M."/>
            <person name="Gunawardena J."/>
            <person name="Chu W."/>
            <person name="Stover N.A."/>
            <person name="Gregory B.D."/>
            <person name="Nowacki M."/>
            <person name="Derisi J."/>
            <person name="Roy S.W."/>
            <person name="Marshall W.F."/>
            <person name="Sood P."/>
        </authorList>
    </citation>
    <scope>NUCLEOTIDE SEQUENCE [LARGE SCALE GENOMIC DNA]</scope>
    <source>
        <strain evidence="2">WM001</strain>
    </source>
</reference>
<dbReference type="EMBL" id="MPUH01000061">
    <property type="protein sequence ID" value="OMJ92474.1"/>
    <property type="molecule type" value="Genomic_DNA"/>
</dbReference>
<sequence length="325" mass="37189">MSSRRLYLDLPLASKYLSERPSLERPSSRTDKLVERSFSSDVPQEGNTPKQVTSSAFKTLSSVGKLKDIMQKTSEKLKSISNRPSHTPRLTSLSNNQSKNESYRISQFENQEKSSELTKLRREIRILEMEKKELENTNKKLQDSLSTCKESSTMSDDSINNLQRYEKFIISAIKDDPIAFNTFKDIFGSEESFLMKINSDNLSPLAFGLMQFVLEILGRPARYSAEACLQNISRQSNMSPCSPIGIKSSEETYSQIYNETQNITNSINEHRKKIQKIYQNVKQTVEISRNYSSSPTLSRPHSSASTSNYNYEKPESYLTLFQKDN</sequence>
<evidence type="ECO:0000313" key="2">
    <source>
        <dbReference type="EMBL" id="OMJ92474.1"/>
    </source>
</evidence>
<feature type="compositionally biased region" description="Polar residues" evidence="1">
    <location>
        <begin position="37"/>
        <end position="55"/>
    </location>
</feature>
<proteinExistence type="predicted"/>
<feature type="region of interest" description="Disordered" evidence="1">
    <location>
        <begin position="19"/>
        <end position="55"/>
    </location>
</feature>
<evidence type="ECO:0000256" key="1">
    <source>
        <dbReference type="SAM" id="MobiDB-lite"/>
    </source>
</evidence>
<dbReference type="AlphaFoldDB" id="A0A1R2CTY3"/>
<organism evidence="2 3">
    <name type="scientific">Stentor coeruleus</name>
    <dbReference type="NCBI Taxonomy" id="5963"/>
    <lineage>
        <taxon>Eukaryota</taxon>
        <taxon>Sar</taxon>
        <taxon>Alveolata</taxon>
        <taxon>Ciliophora</taxon>
        <taxon>Postciliodesmatophora</taxon>
        <taxon>Heterotrichea</taxon>
        <taxon>Heterotrichida</taxon>
        <taxon>Stentoridae</taxon>
        <taxon>Stentor</taxon>
    </lineage>
</organism>
<evidence type="ECO:0000313" key="3">
    <source>
        <dbReference type="Proteomes" id="UP000187209"/>
    </source>
</evidence>
<feature type="region of interest" description="Disordered" evidence="1">
    <location>
        <begin position="76"/>
        <end position="114"/>
    </location>
</feature>
<feature type="compositionally biased region" description="Basic and acidic residues" evidence="1">
    <location>
        <begin position="19"/>
        <end position="35"/>
    </location>
</feature>
<feature type="compositionally biased region" description="Polar residues" evidence="1">
    <location>
        <begin position="79"/>
        <end position="109"/>
    </location>
</feature>
<protein>
    <submittedName>
        <fullName evidence="2">Uncharacterized protein</fullName>
    </submittedName>
</protein>
<accession>A0A1R2CTY3</accession>
<dbReference type="Proteomes" id="UP000187209">
    <property type="component" value="Unassembled WGS sequence"/>
</dbReference>